<dbReference type="Pfam" id="PF00196">
    <property type="entry name" value="GerE"/>
    <property type="match status" value="1"/>
</dbReference>
<dbReference type="EMBL" id="JAVIZA010000001">
    <property type="protein sequence ID" value="MDR6167433.1"/>
    <property type="molecule type" value="Genomic_DNA"/>
</dbReference>
<dbReference type="PANTHER" id="PTHR43214">
    <property type="entry name" value="TWO-COMPONENT RESPONSE REGULATOR"/>
    <property type="match status" value="1"/>
</dbReference>
<protein>
    <submittedName>
        <fullName evidence="3">DNA-binding CsgD family transcriptional regulator</fullName>
    </submittedName>
</protein>
<evidence type="ECO:0000259" key="2">
    <source>
        <dbReference type="PROSITE" id="PS50043"/>
    </source>
</evidence>
<reference evidence="3 4" key="1">
    <citation type="submission" date="2023-08" db="EMBL/GenBank/DDBJ databases">
        <title>Functional and genomic diversity of the sorghum phyllosphere microbiome.</title>
        <authorList>
            <person name="Shade A."/>
        </authorList>
    </citation>
    <scope>NUCLEOTIDE SEQUENCE [LARGE SCALE GENOMIC DNA]</scope>
    <source>
        <strain evidence="3 4">SORGH_AS_0919</strain>
    </source>
</reference>
<dbReference type="Gene3D" id="1.25.40.10">
    <property type="entry name" value="Tetratricopeptide repeat domain"/>
    <property type="match status" value="1"/>
</dbReference>
<dbReference type="RefSeq" id="WP_309665960.1">
    <property type="nucleotide sequence ID" value="NZ_JAVIZA010000001.1"/>
</dbReference>
<dbReference type="PRINTS" id="PR00038">
    <property type="entry name" value="HTHLUXR"/>
</dbReference>
<gene>
    <name evidence="3" type="ORF">QE367_001637</name>
</gene>
<dbReference type="InterPro" id="IPR016032">
    <property type="entry name" value="Sig_transdc_resp-reg_C-effctor"/>
</dbReference>
<dbReference type="PROSITE" id="PS00622">
    <property type="entry name" value="HTH_LUXR_1"/>
    <property type="match status" value="1"/>
</dbReference>
<name>A0ABU1I2R1_9MICO</name>
<comment type="caution">
    <text evidence="3">The sequence shown here is derived from an EMBL/GenBank/DDBJ whole genome shotgun (WGS) entry which is preliminary data.</text>
</comment>
<dbReference type="GO" id="GO:0003677">
    <property type="term" value="F:DNA binding"/>
    <property type="evidence" value="ECO:0007669"/>
    <property type="project" value="UniProtKB-KW"/>
</dbReference>
<keyword evidence="1 3" id="KW-0238">DNA-binding</keyword>
<dbReference type="InterPro" id="IPR000792">
    <property type="entry name" value="Tscrpt_reg_LuxR_C"/>
</dbReference>
<dbReference type="CDD" id="cd06170">
    <property type="entry name" value="LuxR_C_like"/>
    <property type="match status" value="1"/>
</dbReference>
<dbReference type="PROSITE" id="PS50043">
    <property type="entry name" value="HTH_LUXR_2"/>
    <property type="match status" value="1"/>
</dbReference>
<keyword evidence="4" id="KW-1185">Reference proteome</keyword>
<dbReference type="InterPro" id="IPR036388">
    <property type="entry name" value="WH-like_DNA-bd_sf"/>
</dbReference>
<dbReference type="SUPFAM" id="SSF48452">
    <property type="entry name" value="TPR-like"/>
    <property type="match status" value="1"/>
</dbReference>
<organism evidence="3 4">
    <name type="scientific">Microbacterium paludicola</name>
    <dbReference type="NCBI Taxonomy" id="300019"/>
    <lineage>
        <taxon>Bacteria</taxon>
        <taxon>Bacillati</taxon>
        <taxon>Actinomycetota</taxon>
        <taxon>Actinomycetes</taxon>
        <taxon>Micrococcales</taxon>
        <taxon>Microbacteriaceae</taxon>
        <taxon>Microbacterium</taxon>
    </lineage>
</organism>
<evidence type="ECO:0000313" key="4">
    <source>
        <dbReference type="Proteomes" id="UP001260188"/>
    </source>
</evidence>
<proteinExistence type="predicted"/>
<dbReference type="Proteomes" id="UP001260188">
    <property type="component" value="Unassembled WGS sequence"/>
</dbReference>
<dbReference type="Gene3D" id="1.10.10.10">
    <property type="entry name" value="Winged helix-like DNA-binding domain superfamily/Winged helix DNA-binding domain"/>
    <property type="match status" value="1"/>
</dbReference>
<dbReference type="InterPro" id="IPR011990">
    <property type="entry name" value="TPR-like_helical_dom_sf"/>
</dbReference>
<evidence type="ECO:0000256" key="1">
    <source>
        <dbReference type="ARBA" id="ARBA00023125"/>
    </source>
</evidence>
<dbReference type="SUPFAM" id="SSF46894">
    <property type="entry name" value="C-terminal effector domain of the bipartite response regulators"/>
    <property type="match status" value="1"/>
</dbReference>
<sequence length="568" mass="61333">MATDQLIIEARAAWRRREAVVAVRTAMSAHAQGDAEGLPLACSIALRAYRADLLEAHRADVAAMSAGVLRDGVLAVLRIGAGDLDSAMSRIAAVARDSLPGADPDPLGEEGPLLPLLLTYLATGAAASGAWVRARECIDAARAAVATASADAGEGAAALPPYLHFDLLGLDALVELHTGGGMSARRALAEAIAPLRMRNTLTADHALALICLGSIEHTAGRLGEAAINLGRGARLAPEWRPGVRIHGEVELAFVRIRQGRWRDAVDVVRATVAPLESVEHDWLEPQALAVHGLLLALRGDLEAGGLVLERAELLCRDTPSFLAHMVLTHARLMVAITRSDWTGLRRTLEDAAEPGYRRPYRRDEWWMLNLLAAWHLGRIDEFRRGVAIWARMEGAEQSAYYWAYVSILAEYDGRHPEAADAVARSLDRLSPDLDPLGRAWVRTVAGIYYSRFGTLGVPDPVRALAAYEEASAELSDLGAAGLAERYEAIVAQSTAELMLGDRSGQPAARLTEQQRKVARAVGQGYTSGEIAGILHLSKRTVDYHVANIMRRLGVSSRREIGRVLDDRP</sequence>
<feature type="domain" description="HTH luxR-type" evidence="2">
    <location>
        <begin position="503"/>
        <end position="568"/>
    </location>
</feature>
<dbReference type="SMART" id="SM00421">
    <property type="entry name" value="HTH_LUXR"/>
    <property type="match status" value="1"/>
</dbReference>
<evidence type="ECO:0000313" key="3">
    <source>
        <dbReference type="EMBL" id="MDR6167433.1"/>
    </source>
</evidence>
<dbReference type="InterPro" id="IPR039420">
    <property type="entry name" value="WalR-like"/>
</dbReference>
<accession>A0ABU1I2R1</accession>